<sequence length="569" mass="65099">MIKRRSSIVIPLLATLDERIRGIFPPGAIFKCDPEPMGTLGERRMRQMSSDIRSKADWIETINDADTRAGWAAEAKAKDLTDVEFAYVLDELVYYVSLHPPGSSVRFSAADGVWFSDTLIDAETTNEIRDYAAILESVPDRQKDWYPKDRSRVLNLIDPSLFPLIYKRSKLCPQPGLSLQAALKLVEIGEFPGSLEGWRKALNVTEDGESEYYLPIGIWQHDCYSSDKFSWLPSEFRVDDNGFVTIESYINNLHPVKHAALYPVIASIFSKFLPLLEQVVTDVVYPRQPRVKPDSDKYYKSDEPMPGDEENDDEELIRWKRRATFVHPQPEPFVAPARPVNPYKLRGRQHQAIVKMANIELTAKRPIYGGEDWSVAGLANERIIATGIFFYDVVNIAPSNLRFREALYAWEFAVEQFDIESVVKAYGIEQDQLRRMDPVSRELGSIDIKDGRCVVFPNIHQFKMPELKLADKTKPGHCKMLTFYFVDPSTRIPSTEIVPPQQQDWHFEDVLASEPFRSLPHLVVDGIMAEVDFPISLEEAKKLRPQVHKDETSKHITLNIFEPDLYFSG</sequence>
<proteinExistence type="predicted"/>
<reference evidence="3" key="1">
    <citation type="submission" date="2022-07" db="EMBL/GenBank/DDBJ databases">
        <title>Phylogenomic reconstructions and comparative analyses of Kickxellomycotina fungi.</title>
        <authorList>
            <person name="Reynolds N.K."/>
            <person name="Stajich J.E."/>
            <person name="Barry K."/>
            <person name="Grigoriev I.V."/>
            <person name="Crous P."/>
            <person name="Smith M.E."/>
        </authorList>
    </citation>
    <scope>NUCLEOTIDE SEQUENCE</scope>
    <source>
        <strain evidence="3">RSA 476</strain>
    </source>
</reference>
<dbReference type="PANTHER" id="PTHR33119">
    <property type="entry name" value="IFI3P"/>
    <property type="match status" value="1"/>
</dbReference>
<evidence type="ECO:0000259" key="2">
    <source>
        <dbReference type="Pfam" id="PF14033"/>
    </source>
</evidence>
<feature type="compositionally biased region" description="Basic and acidic residues" evidence="1">
    <location>
        <begin position="293"/>
        <end position="303"/>
    </location>
</feature>
<dbReference type="InterPro" id="IPR049192">
    <property type="entry name" value="DUF4246_C"/>
</dbReference>
<dbReference type="AlphaFoldDB" id="A0A9W8M4J5"/>
<feature type="region of interest" description="Disordered" evidence="1">
    <location>
        <begin position="293"/>
        <end position="312"/>
    </location>
</feature>
<dbReference type="InterPro" id="IPR025340">
    <property type="entry name" value="DUF4246"/>
</dbReference>
<comment type="caution">
    <text evidence="3">The sequence shown here is derived from an EMBL/GenBank/DDBJ whole genome shotgun (WGS) entry which is preliminary data.</text>
</comment>
<dbReference type="EMBL" id="JANBUY010000146">
    <property type="protein sequence ID" value="KAJ2862895.1"/>
    <property type="molecule type" value="Genomic_DNA"/>
</dbReference>
<name>A0A9W8M4J5_9FUNG</name>
<feature type="domain" description="DUF4246" evidence="2">
    <location>
        <begin position="85"/>
        <end position="508"/>
    </location>
</feature>
<organism evidence="3 4">
    <name type="scientific">Coemansia aciculifera</name>
    <dbReference type="NCBI Taxonomy" id="417176"/>
    <lineage>
        <taxon>Eukaryota</taxon>
        <taxon>Fungi</taxon>
        <taxon>Fungi incertae sedis</taxon>
        <taxon>Zoopagomycota</taxon>
        <taxon>Kickxellomycotina</taxon>
        <taxon>Kickxellomycetes</taxon>
        <taxon>Kickxellales</taxon>
        <taxon>Kickxellaceae</taxon>
        <taxon>Coemansia</taxon>
    </lineage>
</organism>
<evidence type="ECO:0000313" key="3">
    <source>
        <dbReference type="EMBL" id="KAJ2862895.1"/>
    </source>
</evidence>
<evidence type="ECO:0000313" key="4">
    <source>
        <dbReference type="Proteomes" id="UP001140074"/>
    </source>
</evidence>
<keyword evidence="4" id="KW-1185">Reference proteome</keyword>
<evidence type="ECO:0000256" key="1">
    <source>
        <dbReference type="SAM" id="MobiDB-lite"/>
    </source>
</evidence>
<dbReference type="Proteomes" id="UP001140074">
    <property type="component" value="Unassembled WGS sequence"/>
</dbReference>
<protein>
    <recommendedName>
        <fullName evidence="2">DUF4246 domain-containing protein</fullName>
    </recommendedName>
</protein>
<dbReference type="PANTHER" id="PTHR33119:SF1">
    <property type="entry name" value="FE2OG DIOXYGENASE DOMAIN-CONTAINING PROTEIN"/>
    <property type="match status" value="1"/>
</dbReference>
<gene>
    <name evidence="3" type="ORF">GGH94_003979</name>
</gene>
<accession>A0A9W8M4J5</accession>
<dbReference type="Pfam" id="PF14033">
    <property type="entry name" value="DUF4246"/>
    <property type="match status" value="1"/>
</dbReference>